<evidence type="ECO:0000256" key="1">
    <source>
        <dbReference type="SAM" id="MobiDB-lite"/>
    </source>
</evidence>
<dbReference type="EMBL" id="HG001477">
    <property type="protein sequence ID" value="CDF32354.1"/>
    <property type="molecule type" value="Genomic_DNA"/>
</dbReference>
<feature type="compositionally biased region" description="Polar residues" evidence="1">
    <location>
        <begin position="11"/>
        <end position="22"/>
    </location>
</feature>
<evidence type="ECO:0000313" key="2">
    <source>
        <dbReference type="EMBL" id="CDF32354.1"/>
    </source>
</evidence>
<feature type="region of interest" description="Disordered" evidence="1">
    <location>
        <begin position="1"/>
        <end position="26"/>
    </location>
</feature>
<protein>
    <submittedName>
        <fullName evidence="2">Uncharacterized protein</fullName>
    </submittedName>
</protein>
<proteinExistence type="predicted"/>
<organism evidence="2 3">
    <name type="scientific">Chondrus crispus</name>
    <name type="common">Carrageen Irish moss</name>
    <name type="synonym">Polymorpha crispa</name>
    <dbReference type="NCBI Taxonomy" id="2769"/>
    <lineage>
        <taxon>Eukaryota</taxon>
        <taxon>Rhodophyta</taxon>
        <taxon>Florideophyceae</taxon>
        <taxon>Rhodymeniophycidae</taxon>
        <taxon>Gigartinales</taxon>
        <taxon>Gigartinaceae</taxon>
        <taxon>Chondrus</taxon>
    </lineage>
</organism>
<sequence>MLHVRRAPTQVALSSTALSGNEAQRESHDSLIVASHKYSNPRISSRLKKPLRIICLSPSPFDCTRQLLEGASKRMSTPYRDQLYRAET</sequence>
<dbReference type="Proteomes" id="UP000012073">
    <property type="component" value="Unassembled WGS sequence"/>
</dbReference>
<evidence type="ECO:0000313" key="3">
    <source>
        <dbReference type="Proteomes" id="UP000012073"/>
    </source>
</evidence>
<gene>
    <name evidence="2" type="ORF">CHC_T00008086001</name>
</gene>
<dbReference type="AlphaFoldDB" id="R7Q2U5"/>
<name>R7Q2U5_CHOCR</name>
<dbReference type="GeneID" id="17319733"/>
<reference evidence="3" key="1">
    <citation type="journal article" date="2013" name="Proc. Natl. Acad. Sci. U.S.A.">
        <title>Genome structure and metabolic features in the red seaweed Chondrus crispus shed light on evolution of the Archaeplastida.</title>
        <authorList>
            <person name="Collen J."/>
            <person name="Porcel B."/>
            <person name="Carre W."/>
            <person name="Ball S.G."/>
            <person name="Chaparro C."/>
            <person name="Tonon T."/>
            <person name="Barbeyron T."/>
            <person name="Michel G."/>
            <person name="Noel B."/>
            <person name="Valentin K."/>
            <person name="Elias M."/>
            <person name="Artiguenave F."/>
            <person name="Arun A."/>
            <person name="Aury J.M."/>
            <person name="Barbosa-Neto J.F."/>
            <person name="Bothwell J.H."/>
            <person name="Bouget F.Y."/>
            <person name="Brillet L."/>
            <person name="Cabello-Hurtado F."/>
            <person name="Capella-Gutierrez S."/>
            <person name="Charrier B."/>
            <person name="Cladiere L."/>
            <person name="Cock J.M."/>
            <person name="Coelho S.M."/>
            <person name="Colleoni C."/>
            <person name="Czjzek M."/>
            <person name="Da Silva C."/>
            <person name="Delage L."/>
            <person name="Denoeud F."/>
            <person name="Deschamps P."/>
            <person name="Dittami S.M."/>
            <person name="Gabaldon T."/>
            <person name="Gachon C.M."/>
            <person name="Groisillier A."/>
            <person name="Herve C."/>
            <person name="Jabbari K."/>
            <person name="Katinka M."/>
            <person name="Kloareg B."/>
            <person name="Kowalczyk N."/>
            <person name="Labadie K."/>
            <person name="Leblanc C."/>
            <person name="Lopez P.J."/>
            <person name="McLachlan D.H."/>
            <person name="Meslet-Cladiere L."/>
            <person name="Moustafa A."/>
            <person name="Nehr Z."/>
            <person name="Nyvall Collen P."/>
            <person name="Panaud O."/>
            <person name="Partensky F."/>
            <person name="Poulain J."/>
            <person name="Rensing S.A."/>
            <person name="Rousvoal S."/>
            <person name="Samson G."/>
            <person name="Symeonidi A."/>
            <person name="Weissenbach J."/>
            <person name="Zambounis A."/>
            <person name="Wincker P."/>
            <person name="Boyen C."/>
        </authorList>
    </citation>
    <scope>NUCLEOTIDE SEQUENCE [LARGE SCALE GENOMIC DNA]</scope>
    <source>
        <strain evidence="3">cv. Stackhouse</strain>
    </source>
</reference>
<dbReference type="RefSeq" id="XP_005712019.1">
    <property type="nucleotide sequence ID" value="XM_005711962.1"/>
</dbReference>
<dbReference type="KEGG" id="ccp:CHC_T00008086001"/>
<accession>R7Q2U5</accession>
<keyword evidence="3" id="KW-1185">Reference proteome</keyword>
<dbReference type="Gramene" id="CDF32354">
    <property type="protein sequence ID" value="CDF32354"/>
    <property type="gene ID" value="CHC_T00008086001"/>
</dbReference>